<dbReference type="AlphaFoldDB" id="A0AAV5LSK9"/>
<organism evidence="1 2">
    <name type="scientific">Rubroshorea leprosula</name>
    <dbReference type="NCBI Taxonomy" id="152421"/>
    <lineage>
        <taxon>Eukaryota</taxon>
        <taxon>Viridiplantae</taxon>
        <taxon>Streptophyta</taxon>
        <taxon>Embryophyta</taxon>
        <taxon>Tracheophyta</taxon>
        <taxon>Spermatophyta</taxon>
        <taxon>Magnoliopsida</taxon>
        <taxon>eudicotyledons</taxon>
        <taxon>Gunneridae</taxon>
        <taxon>Pentapetalae</taxon>
        <taxon>rosids</taxon>
        <taxon>malvids</taxon>
        <taxon>Malvales</taxon>
        <taxon>Dipterocarpaceae</taxon>
        <taxon>Rubroshorea</taxon>
    </lineage>
</organism>
<sequence>MRRKVAFELPFIQGKEVAELHRKILLQIIDSSLLAPPHSSAPGASPLDSLSVAMINTFAAANTAIVIRCQSPQKLSFRYVPSAASPRGIGVYLSSPGRVSGCGSRIIATIPVAIRSVFLCY</sequence>
<evidence type="ECO:0000313" key="1">
    <source>
        <dbReference type="EMBL" id="GKV40463.1"/>
    </source>
</evidence>
<gene>
    <name evidence="1" type="ORF">SLEP1_g48109</name>
</gene>
<dbReference type="Proteomes" id="UP001054252">
    <property type="component" value="Unassembled WGS sequence"/>
</dbReference>
<accession>A0AAV5LSK9</accession>
<protein>
    <submittedName>
        <fullName evidence="1">Uncharacterized protein</fullName>
    </submittedName>
</protein>
<evidence type="ECO:0000313" key="2">
    <source>
        <dbReference type="Proteomes" id="UP001054252"/>
    </source>
</evidence>
<dbReference type="EMBL" id="BPVZ01000142">
    <property type="protein sequence ID" value="GKV40463.1"/>
    <property type="molecule type" value="Genomic_DNA"/>
</dbReference>
<keyword evidence="2" id="KW-1185">Reference proteome</keyword>
<reference evidence="1 2" key="1">
    <citation type="journal article" date="2021" name="Commun. Biol.">
        <title>The genome of Shorea leprosula (Dipterocarpaceae) highlights the ecological relevance of drought in aseasonal tropical rainforests.</title>
        <authorList>
            <person name="Ng K.K.S."/>
            <person name="Kobayashi M.J."/>
            <person name="Fawcett J.A."/>
            <person name="Hatakeyama M."/>
            <person name="Paape T."/>
            <person name="Ng C.H."/>
            <person name="Ang C.C."/>
            <person name="Tnah L.H."/>
            <person name="Lee C.T."/>
            <person name="Nishiyama T."/>
            <person name="Sese J."/>
            <person name="O'Brien M.J."/>
            <person name="Copetti D."/>
            <person name="Mohd Noor M.I."/>
            <person name="Ong R.C."/>
            <person name="Putra M."/>
            <person name="Sireger I.Z."/>
            <person name="Indrioko S."/>
            <person name="Kosugi Y."/>
            <person name="Izuno A."/>
            <person name="Isagi Y."/>
            <person name="Lee S.L."/>
            <person name="Shimizu K.K."/>
        </authorList>
    </citation>
    <scope>NUCLEOTIDE SEQUENCE [LARGE SCALE GENOMIC DNA]</scope>
    <source>
        <strain evidence="1">214</strain>
    </source>
</reference>
<proteinExistence type="predicted"/>
<comment type="caution">
    <text evidence="1">The sequence shown here is derived from an EMBL/GenBank/DDBJ whole genome shotgun (WGS) entry which is preliminary data.</text>
</comment>
<name>A0AAV5LSK9_9ROSI</name>